<feature type="chain" id="PRO_5004733701" evidence="1">
    <location>
        <begin position="20"/>
        <end position="117"/>
    </location>
</feature>
<proteinExistence type="evidence at transcript level"/>
<accession>V5GJM6</accession>
<organism evidence="2">
    <name type="scientific">Ixodes ricinus</name>
    <name type="common">Common tick</name>
    <name type="synonym">Acarus ricinus</name>
    <dbReference type="NCBI Taxonomy" id="34613"/>
    <lineage>
        <taxon>Eukaryota</taxon>
        <taxon>Metazoa</taxon>
        <taxon>Ecdysozoa</taxon>
        <taxon>Arthropoda</taxon>
        <taxon>Chelicerata</taxon>
        <taxon>Arachnida</taxon>
        <taxon>Acari</taxon>
        <taxon>Parasitiformes</taxon>
        <taxon>Ixodida</taxon>
        <taxon>Ixodoidea</taxon>
        <taxon>Ixodidae</taxon>
        <taxon>Ixodinae</taxon>
        <taxon>Ixodes</taxon>
    </lineage>
</organism>
<reference evidence="2" key="1">
    <citation type="journal article" date="2015" name="Sci. Rep.">
        <title>Tissue- and time-dependent transcription in Ixodes ricinus salivary glands and midguts when blood feeding on the vertebrate host.</title>
        <authorList>
            <person name="Kotsyfakis M."/>
            <person name="Schwarz A."/>
            <person name="Erhart J."/>
            <person name="Ribeiro J.M."/>
        </authorList>
    </citation>
    <scope>NUCLEOTIDE SEQUENCE</scope>
    <source>
        <tissue evidence="2">Salivary gland and midgut</tissue>
    </source>
</reference>
<keyword evidence="1" id="KW-0732">Signal</keyword>
<evidence type="ECO:0000256" key="1">
    <source>
        <dbReference type="SAM" id="SignalP"/>
    </source>
</evidence>
<protein>
    <submittedName>
        <fullName evidence="2">Putative secreted protein</fullName>
    </submittedName>
</protein>
<evidence type="ECO:0000313" key="2">
    <source>
        <dbReference type="EMBL" id="JAB70450.1"/>
    </source>
</evidence>
<dbReference type="EMBL" id="GANP01014018">
    <property type="protein sequence ID" value="JAB70450.1"/>
    <property type="molecule type" value="mRNA"/>
</dbReference>
<dbReference type="AlphaFoldDB" id="V5GJM6"/>
<name>V5GJM6_IXORI</name>
<sequence>MIVIGIFLLFTAVPLACVAEESARNSNQCSKVTSSSFPSCGSEQNLQIYLGMYCSIKYPDHNMGGQWIGYTGTGARHCQVCCAHKDKHGNITYLSTTSPDGFPCDGRKVCKAGTCPK</sequence>
<feature type="signal peptide" evidence="1">
    <location>
        <begin position="1"/>
        <end position="19"/>
    </location>
</feature>